<name>A0AA88HY01_ARTSF</name>
<dbReference type="Proteomes" id="UP001187531">
    <property type="component" value="Unassembled WGS sequence"/>
</dbReference>
<evidence type="ECO:0000313" key="2">
    <source>
        <dbReference type="Proteomes" id="UP001187531"/>
    </source>
</evidence>
<comment type="caution">
    <text evidence="1">The sequence shown here is derived from an EMBL/GenBank/DDBJ whole genome shotgun (WGS) entry which is preliminary data.</text>
</comment>
<gene>
    <name evidence="1" type="ORF">QYM36_008743</name>
</gene>
<evidence type="ECO:0000313" key="1">
    <source>
        <dbReference type="EMBL" id="KAK2714286.1"/>
    </source>
</evidence>
<dbReference type="AlphaFoldDB" id="A0AA88HY01"/>
<organism evidence="1 2">
    <name type="scientific">Artemia franciscana</name>
    <name type="common">Brine shrimp</name>
    <name type="synonym">Artemia sanfranciscana</name>
    <dbReference type="NCBI Taxonomy" id="6661"/>
    <lineage>
        <taxon>Eukaryota</taxon>
        <taxon>Metazoa</taxon>
        <taxon>Ecdysozoa</taxon>
        <taxon>Arthropoda</taxon>
        <taxon>Crustacea</taxon>
        <taxon>Branchiopoda</taxon>
        <taxon>Anostraca</taxon>
        <taxon>Artemiidae</taxon>
        <taxon>Artemia</taxon>
    </lineage>
</organism>
<protein>
    <submittedName>
        <fullName evidence="1">Uncharacterized protein</fullName>
    </submittedName>
</protein>
<dbReference type="EMBL" id="JAVRJZ010000013">
    <property type="protein sequence ID" value="KAK2714286.1"/>
    <property type="molecule type" value="Genomic_DNA"/>
</dbReference>
<reference evidence="1" key="1">
    <citation type="submission" date="2023-07" db="EMBL/GenBank/DDBJ databases">
        <title>Chromosome-level genome assembly of Artemia franciscana.</title>
        <authorList>
            <person name="Jo E."/>
        </authorList>
    </citation>
    <scope>NUCLEOTIDE SEQUENCE</scope>
    <source>
        <tissue evidence="1">Whole body</tissue>
    </source>
</reference>
<keyword evidence="2" id="KW-1185">Reference proteome</keyword>
<sequence>MQSEMCLVTKRSQMKTGSRKKPGNYLMIAIYQRSCFFVLVSCILGEATDFGVTVEHNLVSDLDFAYDMALLELENQWLQQLSGSVINKEERVRLKINIKQPDPWQLPAPRLN</sequence>
<proteinExistence type="predicted"/>
<accession>A0AA88HY01</accession>